<proteinExistence type="predicted"/>
<gene>
    <name evidence="1" type="ORF">BRAFLDRAFT_72226</name>
</gene>
<organism>
    <name type="scientific">Branchiostoma floridae</name>
    <name type="common">Florida lancelet</name>
    <name type="synonym">Amphioxus</name>
    <dbReference type="NCBI Taxonomy" id="7739"/>
    <lineage>
        <taxon>Eukaryota</taxon>
        <taxon>Metazoa</taxon>
        <taxon>Chordata</taxon>
        <taxon>Cephalochordata</taxon>
        <taxon>Leptocardii</taxon>
        <taxon>Amphioxiformes</taxon>
        <taxon>Branchiostomatidae</taxon>
        <taxon>Branchiostoma</taxon>
    </lineage>
</organism>
<protein>
    <submittedName>
        <fullName evidence="1">Uncharacterized protein</fullName>
    </submittedName>
</protein>
<accession>C3ZAH3</accession>
<evidence type="ECO:0000313" key="1">
    <source>
        <dbReference type="EMBL" id="EEN50376.1"/>
    </source>
</evidence>
<dbReference type="InParanoid" id="C3ZAH3"/>
<name>C3ZAH3_BRAFL</name>
<sequence length="127" mass="14090">MAIQTSSTSTPPQDFYLVNARGGPALVEECRVVLDRNHMLHTVNKGAFHIILARWVCMGGLGSESDSRTGKPLNGETVFWIRSKVRKSCSKAFVKKGCNFHIPRFKKSFMLNRPSAALEHSQGHSSC</sequence>
<reference evidence="1" key="1">
    <citation type="journal article" date="2008" name="Nature">
        <title>The amphioxus genome and the evolution of the chordate karyotype.</title>
        <authorList>
            <consortium name="US DOE Joint Genome Institute (JGI-PGF)"/>
            <person name="Putnam N.H."/>
            <person name="Butts T."/>
            <person name="Ferrier D.E.K."/>
            <person name="Furlong R.F."/>
            <person name="Hellsten U."/>
            <person name="Kawashima T."/>
            <person name="Robinson-Rechavi M."/>
            <person name="Shoguchi E."/>
            <person name="Terry A."/>
            <person name="Yu J.-K."/>
            <person name="Benito-Gutierrez E.L."/>
            <person name="Dubchak I."/>
            <person name="Garcia-Fernandez J."/>
            <person name="Gibson-Brown J.J."/>
            <person name="Grigoriev I.V."/>
            <person name="Horton A.C."/>
            <person name="de Jong P.J."/>
            <person name="Jurka J."/>
            <person name="Kapitonov V.V."/>
            <person name="Kohara Y."/>
            <person name="Kuroki Y."/>
            <person name="Lindquist E."/>
            <person name="Lucas S."/>
            <person name="Osoegawa K."/>
            <person name="Pennacchio L.A."/>
            <person name="Salamov A.A."/>
            <person name="Satou Y."/>
            <person name="Sauka-Spengler T."/>
            <person name="Schmutz J."/>
            <person name="Shin-I T."/>
            <person name="Toyoda A."/>
            <person name="Bronner-Fraser M."/>
            <person name="Fujiyama A."/>
            <person name="Holland L.Z."/>
            <person name="Holland P.W.H."/>
            <person name="Satoh N."/>
            <person name="Rokhsar D.S."/>
        </authorList>
    </citation>
    <scope>NUCLEOTIDE SEQUENCE [LARGE SCALE GENOMIC DNA]</scope>
    <source>
        <strain evidence="1">S238N-H82</strain>
        <tissue evidence="1">Testes</tissue>
    </source>
</reference>
<dbReference type="EMBL" id="GG666602">
    <property type="protein sequence ID" value="EEN50376.1"/>
    <property type="molecule type" value="Genomic_DNA"/>
</dbReference>
<dbReference type="AlphaFoldDB" id="C3ZAH3"/>